<sequence length="113" mass="12789">MTEIVILGSPEIVISQMKELRQLVGQNHLAFNEGAYTTNIWLQKGANIILMCSHYEIDTVHVDSPEGYLILRRFLVEAMKLPGVFLVCPECGKRKFWKTQEERMAPSGVVPGQ</sequence>
<evidence type="ECO:0000313" key="2">
    <source>
        <dbReference type="Proteomes" id="UP000177707"/>
    </source>
</evidence>
<organism evidence="1 2">
    <name type="scientific">Candidatus Zambryskibacteria bacterium RIFCSPLOWO2_01_FULL_39_39</name>
    <dbReference type="NCBI Taxonomy" id="1802758"/>
    <lineage>
        <taxon>Bacteria</taxon>
        <taxon>Candidatus Zambryskiibacteriota</taxon>
    </lineage>
</organism>
<dbReference type="AlphaFoldDB" id="A0A1G2TYT0"/>
<dbReference type="STRING" id="1802758.A3A96_04120"/>
<dbReference type="EMBL" id="MHWB01000010">
    <property type="protein sequence ID" value="OHB01722.1"/>
    <property type="molecule type" value="Genomic_DNA"/>
</dbReference>
<dbReference type="Proteomes" id="UP000177707">
    <property type="component" value="Unassembled WGS sequence"/>
</dbReference>
<proteinExistence type="predicted"/>
<name>A0A1G2TYT0_9BACT</name>
<accession>A0A1G2TYT0</accession>
<comment type="caution">
    <text evidence="1">The sequence shown here is derived from an EMBL/GenBank/DDBJ whole genome shotgun (WGS) entry which is preliminary data.</text>
</comment>
<evidence type="ECO:0000313" key="1">
    <source>
        <dbReference type="EMBL" id="OHB01722.1"/>
    </source>
</evidence>
<reference evidence="1 2" key="1">
    <citation type="journal article" date="2016" name="Nat. Commun.">
        <title>Thousands of microbial genomes shed light on interconnected biogeochemical processes in an aquifer system.</title>
        <authorList>
            <person name="Anantharaman K."/>
            <person name="Brown C.T."/>
            <person name="Hug L.A."/>
            <person name="Sharon I."/>
            <person name="Castelle C.J."/>
            <person name="Probst A.J."/>
            <person name="Thomas B.C."/>
            <person name="Singh A."/>
            <person name="Wilkins M.J."/>
            <person name="Karaoz U."/>
            <person name="Brodie E.L."/>
            <person name="Williams K.H."/>
            <person name="Hubbard S.S."/>
            <person name="Banfield J.F."/>
        </authorList>
    </citation>
    <scope>NUCLEOTIDE SEQUENCE [LARGE SCALE GENOMIC DNA]</scope>
</reference>
<protein>
    <submittedName>
        <fullName evidence="1">Uncharacterized protein</fullName>
    </submittedName>
</protein>
<gene>
    <name evidence="1" type="ORF">A3A96_04120</name>
</gene>